<organism evidence="2 3">
    <name type="scientific">Trichoglossum hirsutum</name>
    <dbReference type="NCBI Taxonomy" id="265104"/>
    <lineage>
        <taxon>Eukaryota</taxon>
        <taxon>Fungi</taxon>
        <taxon>Dikarya</taxon>
        <taxon>Ascomycota</taxon>
        <taxon>Pezizomycotina</taxon>
        <taxon>Geoglossomycetes</taxon>
        <taxon>Geoglossales</taxon>
        <taxon>Geoglossaceae</taxon>
        <taxon>Trichoglossum</taxon>
    </lineage>
</organism>
<sequence>MPCRITLSRYHFYPVALPFHPVAIPGPKEKTGVENIKGCYGHGFIDMPRPSWYARNPEYVSGEGQTAGEWLESLEQHYKSLLDPKFDGAQLPKLVTDYEESRQSVFELCPNPDSSYLFKHLEDYPRDVAMKDEASNTIVMTVIDVGISDADALRQVRLLCCAGARPLVRNASRVSSVQLACEKGFERTVAFLLEQFDPEFDADEDDHYGPEALRFMIDKGWNAAIRATIERHFDWIARHDYSWLRDLPMLSITDEQIVTLLSTPGRGDVPPSQKAESGPPWANFQQPSGDSEPAVDSHHGDCVHDVSRGIAIAAQQCSNPETDNHDDEIASYFSGNSSITDTAAVLCGLAGVFPRSPGNVEFSTSDTSDSDVSISYYCSDDTSAIDTLLLAGRGLLQAMASAQNSRLCCNAFTVLHPSRLQNENNRSILCLSRIPFLEVMDFVKCIKDASRRKSSTDQTEYLANAAKIANSILGLCNVNLDIENYGDIECLEASCLAMQFLCLGFLSFLGGHLSKFQMPILTSRISRFFLRGYKGRKTIVMEPRRMGCVGEMLDDDLFAFSLQDPKTQAQEPLSRNSAGYYLLASTEDILELWGPGTCIGKKNPDGVSAGPIVAIGICGGYITLDGEHSSEYRTAHWSQNLGILDQELPPFASRELLLIGTLHVNEDCLLNISEVFTTANNDDLVSLDTYRSYWALATRQINAQLSAQYVSVTVGAGYKRTRGMSEKQAVVQQWNDRLLQVLNKPWGLIFSVCTGIAQRVPLRETIAQVLQLYLQDVDPHDSDGNEFPDDWEDLKEKLVRALKGNPEVDEETNSARYIDFMKHGLPGNENRQRRVHLRTAIAFVLQHLQQTGVGNAGSVFRIAWADGREPLRAIEIRRSNNSAMWTKILRDSTKVATFAVATSDCLVTHLTRPPFSPQTSCRCRDQNVALPAPLQLIRTKVLPCQPGRSVAAGWKLRESSPYLLEVESSTDIVCRLRIVGRRKFLIVFYYGELSNAAFYGIQKLLSNEVKLRENHQSYMSDFQKDVLICSSSQLRNFL</sequence>
<feature type="region of interest" description="Disordered" evidence="1">
    <location>
        <begin position="263"/>
        <end position="299"/>
    </location>
</feature>
<evidence type="ECO:0000256" key="1">
    <source>
        <dbReference type="SAM" id="MobiDB-lite"/>
    </source>
</evidence>
<dbReference type="Proteomes" id="UP000750711">
    <property type="component" value="Unassembled WGS sequence"/>
</dbReference>
<reference evidence="2" key="1">
    <citation type="submission" date="2021-03" db="EMBL/GenBank/DDBJ databases">
        <title>Comparative genomics and phylogenomic investigation of the class Geoglossomycetes provide insights into ecological specialization and systematics.</title>
        <authorList>
            <person name="Melie T."/>
            <person name="Pirro S."/>
            <person name="Miller A.N."/>
            <person name="Quandt A."/>
        </authorList>
    </citation>
    <scope>NUCLEOTIDE SEQUENCE</scope>
    <source>
        <strain evidence="2">CAQ_001_2017</strain>
    </source>
</reference>
<dbReference type="AlphaFoldDB" id="A0A9P8LD24"/>
<evidence type="ECO:0000313" key="3">
    <source>
        <dbReference type="Proteomes" id="UP000750711"/>
    </source>
</evidence>
<keyword evidence="3" id="KW-1185">Reference proteome</keyword>
<name>A0A9P8LD24_9PEZI</name>
<dbReference type="InterPro" id="IPR036770">
    <property type="entry name" value="Ankyrin_rpt-contain_sf"/>
</dbReference>
<dbReference type="Gene3D" id="1.25.40.20">
    <property type="entry name" value="Ankyrin repeat-containing domain"/>
    <property type="match status" value="1"/>
</dbReference>
<accession>A0A9P8LD24</accession>
<protein>
    <submittedName>
        <fullName evidence="2">Uncharacterized protein</fullName>
    </submittedName>
</protein>
<gene>
    <name evidence="2" type="ORF">GP486_003543</name>
</gene>
<evidence type="ECO:0000313" key="2">
    <source>
        <dbReference type="EMBL" id="KAH0559937.1"/>
    </source>
</evidence>
<comment type="caution">
    <text evidence="2">The sequence shown here is derived from an EMBL/GenBank/DDBJ whole genome shotgun (WGS) entry which is preliminary data.</text>
</comment>
<dbReference type="EMBL" id="JAGHQM010000485">
    <property type="protein sequence ID" value="KAH0559937.1"/>
    <property type="molecule type" value="Genomic_DNA"/>
</dbReference>
<proteinExistence type="predicted"/>